<keyword evidence="3" id="KW-1185">Reference proteome</keyword>
<keyword evidence="1" id="KW-0732">Signal</keyword>
<organism evidence="2 3">
    <name type="scientific">Bifidobacterium dolichotidis</name>
    <dbReference type="NCBI Taxonomy" id="2306976"/>
    <lineage>
        <taxon>Bacteria</taxon>
        <taxon>Bacillati</taxon>
        <taxon>Actinomycetota</taxon>
        <taxon>Actinomycetes</taxon>
        <taxon>Bifidobacteriales</taxon>
        <taxon>Bifidobacteriaceae</taxon>
        <taxon>Bifidobacterium</taxon>
    </lineage>
</organism>
<gene>
    <name evidence="2" type="ORF">D2E26_0314</name>
</gene>
<evidence type="ECO:0000313" key="2">
    <source>
        <dbReference type="EMBL" id="RSX55751.1"/>
    </source>
</evidence>
<dbReference type="RefSeq" id="WP_125962948.1">
    <property type="nucleotide sequence ID" value="NZ_QXGM01000001.1"/>
</dbReference>
<dbReference type="Proteomes" id="UP000287609">
    <property type="component" value="Unassembled WGS sequence"/>
</dbReference>
<protein>
    <submittedName>
        <fullName evidence="2">Uncharacterized protein</fullName>
    </submittedName>
</protein>
<reference evidence="2 3" key="1">
    <citation type="submission" date="2018-09" db="EMBL/GenBank/DDBJ databases">
        <title>Characterization of the phylogenetic diversity of five novel species belonging to the genus Bifidobacterium.</title>
        <authorList>
            <person name="Lugli G.A."/>
            <person name="Duranti S."/>
            <person name="Milani C."/>
        </authorList>
    </citation>
    <scope>NUCLEOTIDE SEQUENCE [LARGE SCALE GENOMIC DNA]</scope>
    <source>
        <strain evidence="2 3">2036B</strain>
    </source>
</reference>
<dbReference type="AlphaFoldDB" id="A0A430FSB0"/>
<evidence type="ECO:0000313" key="3">
    <source>
        <dbReference type="Proteomes" id="UP000287609"/>
    </source>
</evidence>
<accession>A0A430FSB0</accession>
<feature type="signal peptide" evidence="1">
    <location>
        <begin position="1"/>
        <end position="30"/>
    </location>
</feature>
<sequence length="247" mass="28486">MQRSTKQIFVGITATIAALCCVFSSSAAMAQESSSMNLLQKILQDPSQDFPKRGCSRKMPFGTQRNLEWYEVQHSDSSRKYGEFLICTAIGPEIKVKGSEDGKHQFMYPVDDSIQYFSADGSTTSPFKKLRVTRQFGIAIDNADKNPYTIRLGYAPTSASYQENLYAQFAEWTQNYKLTFKYTQIIEETFSTDHTYECPESYRYAVFEDSRESYTRTKKHQKHIIRMTYKTKDSFVEGEFKQTTTLN</sequence>
<feature type="chain" id="PRO_5019287490" evidence="1">
    <location>
        <begin position="31"/>
        <end position="247"/>
    </location>
</feature>
<evidence type="ECO:0000256" key="1">
    <source>
        <dbReference type="SAM" id="SignalP"/>
    </source>
</evidence>
<comment type="caution">
    <text evidence="2">The sequence shown here is derived from an EMBL/GenBank/DDBJ whole genome shotgun (WGS) entry which is preliminary data.</text>
</comment>
<proteinExistence type="predicted"/>
<name>A0A430FSB0_9BIFI</name>
<dbReference type="EMBL" id="QXGM01000001">
    <property type="protein sequence ID" value="RSX55751.1"/>
    <property type="molecule type" value="Genomic_DNA"/>
</dbReference>